<gene>
    <name evidence="1" type="ORF">DET59_12840</name>
</gene>
<dbReference type="Gene3D" id="1.25.40.10">
    <property type="entry name" value="Tetratricopeptide repeat domain"/>
    <property type="match status" value="1"/>
</dbReference>
<name>A0A366ECK0_9BACI</name>
<dbReference type="InterPro" id="IPR004027">
    <property type="entry name" value="SEC_C_motif"/>
</dbReference>
<dbReference type="AlphaFoldDB" id="A0A366ECK0"/>
<dbReference type="Pfam" id="PF02810">
    <property type="entry name" value="SEC-C"/>
    <property type="match status" value="1"/>
</dbReference>
<dbReference type="EMBL" id="QNRJ01000028">
    <property type="protein sequence ID" value="RBP00068.1"/>
    <property type="molecule type" value="Genomic_DNA"/>
</dbReference>
<organism evidence="1 2">
    <name type="scientific">Rossellomorea aquimaris</name>
    <dbReference type="NCBI Taxonomy" id="189382"/>
    <lineage>
        <taxon>Bacteria</taxon>
        <taxon>Bacillati</taxon>
        <taxon>Bacillota</taxon>
        <taxon>Bacilli</taxon>
        <taxon>Bacillales</taxon>
        <taxon>Bacillaceae</taxon>
        <taxon>Rossellomorea</taxon>
    </lineage>
</organism>
<protein>
    <submittedName>
        <fullName evidence="1">SEC-C motif-containing protein</fullName>
    </submittedName>
</protein>
<dbReference type="Proteomes" id="UP000252118">
    <property type="component" value="Unassembled WGS sequence"/>
</dbReference>
<proteinExistence type="predicted"/>
<dbReference type="SUPFAM" id="SSF48452">
    <property type="entry name" value="TPR-like"/>
    <property type="match status" value="1"/>
</dbReference>
<dbReference type="RefSeq" id="WP_181778248.1">
    <property type="nucleotide sequence ID" value="NZ_QNRJ01000028.1"/>
</dbReference>
<accession>A0A366ECK0</accession>
<evidence type="ECO:0000313" key="2">
    <source>
        <dbReference type="Proteomes" id="UP000252118"/>
    </source>
</evidence>
<dbReference type="InterPro" id="IPR011990">
    <property type="entry name" value="TPR-like_helical_dom_sf"/>
</dbReference>
<reference evidence="1 2" key="1">
    <citation type="submission" date="2018-06" db="EMBL/GenBank/DDBJ databases">
        <title>Freshwater and sediment microbial communities from various areas in North America, analyzing microbe dynamics in response to fracking.</title>
        <authorList>
            <person name="Lamendella R."/>
        </authorList>
    </citation>
    <scope>NUCLEOTIDE SEQUENCE [LARGE SCALE GENOMIC DNA]</scope>
    <source>
        <strain evidence="1 2">97B</strain>
    </source>
</reference>
<sequence length="642" mass="74580">MTDVGRNDPCPCGSGKKYKKCCGGGNVAQLDHLILEDLERVFANVLDFAYERFEWKLEQEKQKVTRQLSSFNYETPGGDFLFYTWFLVAFKGKDHSTILERFINERLNTIPRTRVRDVVSRWDSFAFVVGEVKENDGGRMLVEDFMSSERFEFKGVDLSFAIGETVFTAAMPYENGQFVAFSTFFNFDPDITKLAKKIVGDLYEDSSRDLQGFYRENFLRLIDSVFEKMHDEEDLSVDSFTWRNDLEENAGRKLYSFVMDNNHQEEWAYLITKYLNDYFQTASTRIRNPRIYAAALYYMCSEVLPVLQFTQKELGTFFDVSAASISNRSYTIDEAIGEKMAYDFSMLRQGVGPSLSFRYGNDPAPTEKTMWEIMVVTEKSEDVDLDQVIRQTREGGIRLPELTHKEKAQQLIYEGFDAQPPERYTLCEKALKVDPDCADAYNLLAEKEKKMETKLQLLEKGMGLAKEEIRDCFHDGTPFWKYVRTRPYMRLTFNLALAMKDASRYDEAIHYMKQLMKLNAEDNQGVRYELIPLLIATGKKREVEDLLNRYKEDYAYAYYIEFFMGIYFEKGNVKEKADGAVDENPFAMAYMTGVWPLPDELPRTYAPGSEEEGMVIAKQTDVLWKEQDLFLTIIEKEGSLRK</sequence>
<dbReference type="Gene3D" id="3.10.450.50">
    <property type="match status" value="1"/>
</dbReference>
<evidence type="ECO:0000313" key="1">
    <source>
        <dbReference type="EMBL" id="RBP00068.1"/>
    </source>
</evidence>
<dbReference type="SUPFAM" id="SSF103642">
    <property type="entry name" value="Sec-C motif"/>
    <property type="match status" value="1"/>
</dbReference>
<comment type="caution">
    <text evidence="1">The sequence shown here is derived from an EMBL/GenBank/DDBJ whole genome shotgun (WGS) entry which is preliminary data.</text>
</comment>